<dbReference type="InterPro" id="IPR036641">
    <property type="entry name" value="HPT_dom_sf"/>
</dbReference>
<dbReference type="GO" id="GO:0005737">
    <property type="term" value="C:cytoplasm"/>
    <property type="evidence" value="ECO:0007669"/>
    <property type="project" value="TreeGrafter"/>
</dbReference>
<dbReference type="InterPro" id="IPR045871">
    <property type="entry name" value="AHP1-5/YPD1"/>
</dbReference>
<dbReference type="OrthoDB" id="1673781at2759"/>
<protein>
    <submittedName>
        <fullName evidence="4">Signal transduction histidine kinase</fullName>
    </submittedName>
</protein>
<dbReference type="AlphaFoldDB" id="A0A550CMG1"/>
<feature type="region of interest" description="Disordered" evidence="2">
    <location>
        <begin position="1"/>
        <end position="60"/>
    </location>
</feature>
<feature type="domain" description="HPt" evidence="3">
    <location>
        <begin position="74"/>
        <end position="174"/>
    </location>
</feature>
<evidence type="ECO:0000313" key="4">
    <source>
        <dbReference type="EMBL" id="TRM65949.1"/>
    </source>
</evidence>
<dbReference type="PROSITE" id="PS50894">
    <property type="entry name" value="HPT"/>
    <property type="match status" value="1"/>
</dbReference>
<evidence type="ECO:0000256" key="1">
    <source>
        <dbReference type="PROSITE-ProRule" id="PRU00110"/>
    </source>
</evidence>
<name>A0A550CMG1_9AGAR</name>
<feature type="compositionally biased region" description="Low complexity" evidence="2">
    <location>
        <begin position="1"/>
        <end position="22"/>
    </location>
</feature>
<dbReference type="InterPro" id="IPR008207">
    <property type="entry name" value="Sig_transdc_His_kin_Hpt_dom"/>
</dbReference>
<accession>A0A550CMG1</accession>
<dbReference type="Proteomes" id="UP000320762">
    <property type="component" value="Unassembled WGS sequence"/>
</dbReference>
<evidence type="ECO:0000313" key="5">
    <source>
        <dbReference type="Proteomes" id="UP000320762"/>
    </source>
</evidence>
<organism evidence="4 5">
    <name type="scientific">Schizophyllum amplum</name>
    <dbReference type="NCBI Taxonomy" id="97359"/>
    <lineage>
        <taxon>Eukaryota</taxon>
        <taxon>Fungi</taxon>
        <taxon>Dikarya</taxon>
        <taxon>Basidiomycota</taxon>
        <taxon>Agaricomycotina</taxon>
        <taxon>Agaricomycetes</taxon>
        <taxon>Agaricomycetidae</taxon>
        <taxon>Agaricales</taxon>
        <taxon>Schizophyllaceae</taxon>
        <taxon>Schizophyllum</taxon>
    </lineage>
</organism>
<dbReference type="PANTHER" id="PTHR28242:SF52">
    <property type="entry name" value="PHOSPHORELAY INTERMEDIATE PROTEIN YPD1"/>
    <property type="match status" value="1"/>
</dbReference>
<evidence type="ECO:0000256" key="2">
    <source>
        <dbReference type="SAM" id="MobiDB-lite"/>
    </source>
</evidence>
<dbReference type="Pfam" id="PF01627">
    <property type="entry name" value="Hpt"/>
    <property type="match status" value="1"/>
</dbReference>
<reference evidence="4 5" key="1">
    <citation type="journal article" date="2019" name="New Phytol.">
        <title>Comparative genomics reveals unique wood-decay strategies and fruiting body development in the Schizophyllaceae.</title>
        <authorList>
            <person name="Almasi E."/>
            <person name="Sahu N."/>
            <person name="Krizsan K."/>
            <person name="Balint B."/>
            <person name="Kovacs G.M."/>
            <person name="Kiss B."/>
            <person name="Cseklye J."/>
            <person name="Drula E."/>
            <person name="Henrissat B."/>
            <person name="Nagy I."/>
            <person name="Chovatia M."/>
            <person name="Adam C."/>
            <person name="LaButti K."/>
            <person name="Lipzen A."/>
            <person name="Riley R."/>
            <person name="Grigoriev I.V."/>
            <person name="Nagy L.G."/>
        </authorList>
    </citation>
    <scope>NUCLEOTIDE SEQUENCE [LARGE SCALE GENOMIC DNA]</scope>
    <source>
        <strain evidence="4 5">NL-1724</strain>
    </source>
</reference>
<feature type="modified residue" description="Phosphohistidine" evidence="1">
    <location>
        <position position="113"/>
    </location>
</feature>
<keyword evidence="4" id="KW-0808">Transferase</keyword>
<sequence>MATKPTASKPAKPAAAAAPAPKKTAEPSTPPHAKPEPDAASSDESEDEESKQEDGPPVKMEIFRQILELDDEDSHDFSQEMVSDFFSQARDTLQTLDDAFTSSSLTTLADRGHFLKSSSASLGIYKVQESCGKIEQYGKKVADDGSALTTDAALKLIDALLKKVKIDIDAAETWLTEWYERDAS</sequence>
<dbReference type="SUPFAM" id="SSF47226">
    <property type="entry name" value="Histidine-containing phosphotransfer domain, HPT domain"/>
    <property type="match status" value="1"/>
</dbReference>
<dbReference type="EMBL" id="VDMD01000004">
    <property type="protein sequence ID" value="TRM65949.1"/>
    <property type="molecule type" value="Genomic_DNA"/>
</dbReference>
<dbReference type="STRING" id="97359.A0A550CMG1"/>
<keyword evidence="4" id="KW-0418">Kinase</keyword>
<dbReference type="Gene3D" id="1.20.120.160">
    <property type="entry name" value="HPT domain"/>
    <property type="match status" value="1"/>
</dbReference>
<dbReference type="PANTHER" id="PTHR28242">
    <property type="entry name" value="PHOSPHORELAY INTERMEDIATE PROTEIN YPD1"/>
    <property type="match status" value="1"/>
</dbReference>
<dbReference type="GO" id="GO:0005634">
    <property type="term" value="C:nucleus"/>
    <property type="evidence" value="ECO:0007669"/>
    <property type="project" value="TreeGrafter"/>
</dbReference>
<comment type="caution">
    <text evidence="4">The sequence shown here is derived from an EMBL/GenBank/DDBJ whole genome shotgun (WGS) entry which is preliminary data.</text>
</comment>
<dbReference type="GO" id="GO:0009927">
    <property type="term" value="F:histidine phosphotransfer kinase activity"/>
    <property type="evidence" value="ECO:0007669"/>
    <property type="project" value="InterPro"/>
</dbReference>
<keyword evidence="1" id="KW-0597">Phosphoprotein</keyword>
<evidence type="ECO:0000259" key="3">
    <source>
        <dbReference type="PROSITE" id="PS50894"/>
    </source>
</evidence>
<keyword evidence="5" id="KW-1185">Reference proteome</keyword>
<gene>
    <name evidence="4" type="ORF">BD626DRAFT_566591</name>
</gene>
<proteinExistence type="predicted"/>
<feature type="compositionally biased region" description="Acidic residues" evidence="2">
    <location>
        <begin position="41"/>
        <end position="51"/>
    </location>
</feature>
<dbReference type="GO" id="GO:0043424">
    <property type="term" value="F:protein histidine kinase binding"/>
    <property type="evidence" value="ECO:0007669"/>
    <property type="project" value="InterPro"/>
</dbReference>
<dbReference type="SMART" id="SM00073">
    <property type="entry name" value="HPT"/>
    <property type="match status" value="1"/>
</dbReference>
<dbReference type="GO" id="GO:0000160">
    <property type="term" value="P:phosphorelay signal transduction system"/>
    <property type="evidence" value="ECO:0007669"/>
    <property type="project" value="InterPro"/>
</dbReference>